<name>W7XI66_TETTS</name>
<accession>W7XI66</accession>
<dbReference type="RefSeq" id="XP_012653111.1">
    <property type="nucleotide sequence ID" value="XM_012797657.1"/>
</dbReference>
<dbReference type="EMBL" id="GG662700">
    <property type="protein sequence ID" value="EWS74351.1"/>
    <property type="molecule type" value="Genomic_DNA"/>
</dbReference>
<keyword evidence="2" id="KW-1185">Reference proteome</keyword>
<reference evidence="2" key="1">
    <citation type="journal article" date="2006" name="PLoS Biol.">
        <title>Macronuclear genome sequence of the ciliate Tetrahymena thermophila, a model eukaryote.</title>
        <authorList>
            <person name="Eisen J.A."/>
            <person name="Coyne R.S."/>
            <person name="Wu M."/>
            <person name="Wu D."/>
            <person name="Thiagarajan M."/>
            <person name="Wortman J.R."/>
            <person name="Badger J.H."/>
            <person name="Ren Q."/>
            <person name="Amedeo P."/>
            <person name="Jones K.M."/>
            <person name="Tallon L.J."/>
            <person name="Delcher A.L."/>
            <person name="Salzberg S.L."/>
            <person name="Silva J.C."/>
            <person name="Haas B.J."/>
            <person name="Majoros W.H."/>
            <person name="Farzad M."/>
            <person name="Carlton J.M."/>
            <person name="Smith R.K. Jr."/>
            <person name="Garg J."/>
            <person name="Pearlman R.E."/>
            <person name="Karrer K.M."/>
            <person name="Sun L."/>
            <person name="Manning G."/>
            <person name="Elde N.C."/>
            <person name="Turkewitz A.P."/>
            <person name="Asai D.J."/>
            <person name="Wilkes D.E."/>
            <person name="Wang Y."/>
            <person name="Cai H."/>
            <person name="Collins K."/>
            <person name="Stewart B.A."/>
            <person name="Lee S.R."/>
            <person name="Wilamowska K."/>
            <person name="Weinberg Z."/>
            <person name="Ruzzo W.L."/>
            <person name="Wloga D."/>
            <person name="Gaertig J."/>
            <person name="Frankel J."/>
            <person name="Tsao C.-C."/>
            <person name="Gorovsky M.A."/>
            <person name="Keeling P.J."/>
            <person name="Waller R.F."/>
            <person name="Patron N.J."/>
            <person name="Cherry J.M."/>
            <person name="Stover N.A."/>
            <person name="Krieger C.J."/>
            <person name="del Toro C."/>
            <person name="Ryder H.F."/>
            <person name="Williamson S.C."/>
            <person name="Barbeau R.A."/>
            <person name="Hamilton E.P."/>
            <person name="Orias E."/>
        </authorList>
    </citation>
    <scope>NUCLEOTIDE SEQUENCE [LARGE SCALE GENOMIC DNA]</scope>
    <source>
        <strain evidence="2">SB210</strain>
    </source>
</reference>
<dbReference type="AlphaFoldDB" id="W7XI66"/>
<sequence>MRVQKYFWQYKIQMNKPNLMQFFETRKSQMQNIMILSRFFIFLKIENLLSNFERKK</sequence>
<protein>
    <submittedName>
        <fullName evidence="1">Uncharacterized protein</fullName>
    </submittedName>
</protein>
<evidence type="ECO:0000313" key="2">
    <source>
        <dbReference type="Proteomes" id="UP000009168"/>
    </source>
</evidence>
<dbReference type="InParanoid" id="W7XI66"/>
<gene>
    <name evidence="1" type="ORF">TTHERM_000817301</name>
</gene>
<dbReference type="GeneID" id="24440793"/>
<dbReference type="Proteomes" id="UP000009168">
    <property type="component" value="Unassembled WGS sequence"/>
</dbReference>
<organism evidence="1 2">
    <name type="scientific">Tetrahymena thermophila (strain SB210)</name>
    <dbReference type="NCBI Taxonomy" id="312017"/>
    <lineage>
        <taxon>Eukaryota</taxon>
        <taxon>Sar</taxon>
        <taxon>Alveolata</taxon>
        <taxon>Ciliophora</taxon>
        <taxon>Intramacronucleata</taxon>
        <taxon>Oligohymenophorea</taxon>
        <taxon>Hymenostomatida</taxon>
        <taxon>Tetrahymenina</taxon>
        <taxon>Tetrahymenidae</taxon>
        <taxon>Tetrahymena</taxon>
    </lineage>
</organism>
<dbReference type="KEGG" id="tet:TTHERM_000817301"/>
<evidence type="ECO:0000313" key="1">
    <source>
        <dbReference type="EMBL" id="EWS74351.1"/>
    </source>
</evidence>
<proteinExistence type="predicted"/>